<dbReference type="Pfam" id="PF17259">
    <property type="entry name" value="DUF5325"/>
    <property type="match status" value="1"/>
</dbReference>
<reference evidence="2 3" key="1">
    <citation type="submission" date="2019-01" db="EMBL/GenBank/DDBJ databases">
        <title>Draft genome sequences of the type strains of six Macrococcus species.</title>
        <authorList>
            <person name="Mazhar S."/>
            <person name="Altermann E."/>
            <person name="Hill C."/>
            <person name="Mcauliffe O."/>
        </authorList>
    </citation>
    <scope>NUCLEOTIDE SEQUENCE [LARGE SCALE GENOMIC DNA]</scope>
    <source>
        <strain evidence="2 3">CCM4815</strain>
    </source>
</reference>
<protein>
    <recommendedName>
        <fullName evidence="4">YlaF family protein</fullName>
    </recommendedName>
</protein>
<dbReference type="EMBL" id="SCWB01000028">
    <property type="protein sequence ID" value="TDM05149.1"/>
    <property type="molecule type" value="Genomic_DNA"/>
</dbReference>
<gene>
    <name evidence="2" type="ORF">ERX29_10680</name>
</gene>
<evidence type="ECO:0000313" key="3">
    <source>
        <dbReference type="Proteomes" id="UP000294802"/>
    </source>
</evidence>
<keyword evidence="1" id="KW-0812">Transmembrane</keyword>
<name>A0A4R6BSP5_9STAP</name>
<dbReference type="Proteomes" id="UP000294802">
    <property type="component" value="Unassembled WGS sequence"/>
</dbReference>
<sequence length="61" mass="6754">MKKSKTRFLLLAVLAVLMLIVISAGIAEGSIITIFIGIILMIAIFGIGFTQKKKYRENGWL</sequence>
<comment type="caution">
    <text evidence="2">The sequence shown here is derived from an EMBL/GenBank/DDBJ whole genome shotgun (WGS) entry which is preliminary data.</text>
</comment>
<keyword evidence="1" id="KW-0472">Membrane</keyword>
<keyword evidence="3" id="KW-1185">Reference proteome</keyword>
<organism evidence="2 3">
    <name type="scientific">Macrococcus lamae</name>
    <dbReference type="NCBI Taxonomy" id="198484"/>
    <lineage>
        <taxon>Bacteria</taxon>
        <taxon>Bacillati</taxon>
        <taxon>Bacillota</taxon>
        <taxon>Bacilli</taxon>
        <taxon>Bacillales</taxon>
        <taxon>Staphylococcaceae</taxon>
        <taxon>Macrococcus</taxon>
    </lineage>
</organism>
<dbReference type="AlphaFoldDB" id="A0A4R6BSP5"/>
<evidence type="ECO:0000313" key="2">
    <source>
        <dbReference type="EMBL" id="TDM05149.1"/>
    </source>
</evidence>
<accession>A0A4R6BSP5</accession>
<dbReference type="RefSeq" id="WP_133444665.1">
    <property type="nucleotide sequence ID" value="NZ_SCWB01000028.1"/>
</dbReference>
<evidence type="ECO:0008006" key="4">
    <source>
        <dbReference type="Google" id="ProtNLM"/>
    </source>
</evidence>
<proteinExistence type="predicted"/>
<dbReference type="InterPro" id="IPR035211">
    <property type="entry name" value="DUF5325"/>
</dbReference>
<feature type="transmembrane region" description="Helical" evidence="1">
    <location>
        <begin position="33"/>
        <end position="50"/>
    </location>
</feature>
<keyword evidence="1" id="KW-1133">Transmembrane helix</keyword>
<evidence type="ECO:0000256" key="1">
    <source>
        <dbReference type="SAM" id="Phobius"/>
    </source>
</evidence>